<gene>
    <name evidence="3" type="ORF">EB796_023002</name>
</gene>
<dbReference type="Gene3D" id="2.60.120.200">
    <property type="match status" value="9"/>
</dbReference>
<feature type="domain" description="MAM" evidence="2">
    <location>
        <begin position="221"/>
        <end position="385"/>
    </location>
</feature>
<feature type="domain" description="MAM" evidence="2">
    <location>
        <begin position="533"/>
        <end position="592"/>
    </location>
</feature>
<dbReference type="InterPro" id="IPR013320">
    <property type="entry name" value="ConA-like_dom_sf"/>
</dbReference>
<dbReference type="CDD" id="cd06263">
    <property type="entry name" value="MAM"/>
    <property type="match status" value="6"/>
</dbReference>
<name>A0A7J7IZ43_BUGNE</name>
<dbReference type="SMART" id="SM00137">
    <property type="entry name" value="MAM"/>
    <property type="match status" value="4"/>
</dbReference>
<protein>
    <recommendedName>
        <fullName evidence="2">MAM domain-containing protein</fullName>
    </recommendedName>
</protein>
<evidence type="ECO:0000259" key="2">
    <source>
        <dbReference type="PROSITE" id="PS50060"/>
    </source>
</evidence>
<feature type="compositionally biased region" description="Low complexity" evidence="1">
    <location>
        <begin position="389"/>
        <end position="405"/>
    </location>
</feature>
<dbReference type="SUPFAM" id="SSF49899">
    <property type="entry name" value="Concanavalin A-like lectins/glucanases"/>
    <property type="match status" value="8"/>
</dbReference>
<feature type="domain" description="MAM" evidence="2">
    <location>
        <begin position="414"/>
        <end position="530"/>
    </location>
</feature>
<feature type="domain" description="MAM" evidence="2">
    <location>
        <begin position="867"/>
        <end position="954"/>
    </location>
</feature>
<reference evidence="3" key="1">
    <citation type="submission" date="2020-06" db="EMBL/GenBank/DDBJ databases">
        <title>Draft genome of Bugula neritina, a colonial animal packing powerful symbionts and potential medicines.</title>
        <authorList>
            <person name="Rayko M."/>
        </authorList>
    </citation>
    <scope>NUCLEOTIDE SEQUENCE [LARGE SCALE GENOMIC DNA]</scope>
    <source>
        <strain evidence="3">Kwan_BN1</strain>
    </source>
</reference>
<dbReference type="EMBL" id="VXIV02003283">
    <property type="protein sequence ID" value="KAF6018701.1"/>
    <property type="molecule type" value="Genomic_DNA"/>
</dbReference>
<accession>A0A7J7IZ43</accession>
<feature type="domain" description="MAM" evidence="2">
    <location>
        <begin position="794"/>
        <end position="848"/>
    </location>
</feature>
<dbReference type="GO" id="GO:0016020">
    <property type="term" value="C:membrane"/>
    <property type="evidence" value="ECO:0007669"/>
    <property type="project" value="InterPro"/>
</dbReference>
<evidence type="ECO:0000256" key="1">
    <source>
        <dbReference type="SAM" id="MobiDB-lite"/>
    </source>
</evidence>
<keyword evidence="4" id="KW-1185">Reference proteome</keyword>
<dbReference type="Pfam" id="PF00629">
    <property type="entry name" value="MAM"/>
    <property type="match status" value="9"/>
</dbReference>
<dbReference type="Proteomes" id="UP000593567">
    <property type="component" value="Unassembled WGS sequence"/>
</dbReference>
<dbReference type="OrthoDB" id="412155at2759"/>
<proteinExistence type="predicted"/>
<organism evidence="3 4">
    <name type="scientific">Bugula neritina</name>
    <name type="common">Brown bryozoan</name>
    <name type="synonym">Sertularia neritina</name>
    <dbReference type="NCBI Taxonomy" id="10212"/>
    <lineage>
        <taxon>Eukaryota</taxon>
        <taxon>Metazoa</taxon>
        <taxon>Spiralia</taxon>
        <taxon>Lophotrochozoa</taxon>
        <taxon>Bryozoa</taxon>
        <taxon>Gymnolaemata</taxon>
        <taxon>Cheilostomatida</taxon>
        <taxon>Flustrina</taxon>
        <taxon>Buguloidea</taxon>
        <taxon>Bugulidae</taxon>
        <taxon>Bugula</taxon>
    </lineage>
</organism>
<dbReference type="PANTHER" id="PTHR23282">
    <property type="entry name" value="APICAL ENDOSOMAL GLYCOPROTEIN PRECURSOR"/>
    <property type="match status" value="1"/>
</dbReference>
<dbReference type="InterPro" id="IPR051560">
    <property type="entry name" value="MAM_domain-containing"/>
</dbReference>
<evidence type="ECO:0000313" key="4">
    <source>
        <dbReference type="Proteomes" id="UP000593567"/>
    </source>
</evidence>
<dbReference type="AlphaFoldDB" id="A0A7J7IZ43"/>
<evidence type="ECO:0000313" key="3">
    <source>
        <dbReference type="EMBL" id="KAF6018701.1"/>
    </source>
</evidence>
<dbReference type="InterPro" id="IPR000998">
    <property type="entry name" value="MAM_dom"/>
</dbReference>
<feature type="domain" description="MAM" evidence="2">
    <location>
        <begin position="627"/>
        <end position="792"/>
    </location>
</feature>
<sequence>MYNSCVCLPGNGQYAYIEASTPRRANDTARLESVVLGSTPGTCVSFYYHMYGTDIHTLTLYSRAQGTKLVFEALRGTNYRGDISIDDIQVSYSPCTASAALNCDFEDASICGYTQSTGDDDFDWTRNNRTTSSGSTGPFADHTFYNVNTITLFQSGQGNQTIWTKSYNQGNQWLKAQVSLQSAPQSSPFNILFEGIAGPGYTGDIAIDDVSIDAQSCTSPGDCDFENGLCTWSHVKSGDKFDWLIGKGGTNTQFTGPLADHTKGDSTGKYLFIETSAPRVPLDNAWIISQWFDATDRCMSFWYHMQGKDIGTLNVYQQTKGQASQVRIWSLSGVTAKNQWYNGQVPFSPVGTAQYRIIIEGVRGNSYQGDIAIDDIVFSSSKCTVSPPTAIPSLSTTSAPTTPILPTTPTPPPTDQGFYAYIEASFPRKKGEKARLVSPRIPGGPRCLTFWYHMYGAHIDTLNVYIQTGTSLGAQQWRRVGTQGNQWNYAQINVKAATTYMVVFEAIRGLNYAGDISIDDIKLAAQACPQQKETDHTMQTAEGSYVYLETSTGSVNNTARLISPALAPTNSSVCVTFWYHMYGSHVGTLNLYNGITGDIAIDDISITGGTCSNVPAYSNPADDLIQASCMFNSATLCYGWSNTNWTISNASTPSANTGPQSDHTNNNGHYAFAESSLPYQTGDKAILSKTHLSPTLAYAGSSTKFPDGLCVEFWYHMYGPHIGTLSVYVDTYNQQRLRWSKTGTQGNKWKKANIYISTFYNFDISFEAVKGKGWSGDIAIDDISFNYGKCTDNTECSFDFDFCGLRQDSTDDFDWSRNVNSTRTVNTGPSIDHTDSAAAGHYAYIEASWDIAIDDIEMHPGQCPTPGSCTFENNWCGYTNVKTDGFDWMLGSGGMPSYYLGPKTDHTTDLAAGHYLFAPSAGRGATGTAIAELLSSEITPNYSEDECLEFWYIF</sequence>
<dbReference type="PANTHER" id="PTHR23282:SF101">
    <property type="entry name" value="MAM DOMAIN-CONTAINING PROTEIN"/>
    <property type="match status" value="1"/>
</dbReference>
<comment type="caution">
    <text evidence="3">The sequence shown here is derived from an EMBL/GenBank/DDBJ whole genome shotgun (WGS) entry which is preliminary data.</text>
</comment>
<feature type="domain" description="MAM" evidence="2">
    <location>
        <begin position="101"/>
        <end position="219"/>
    </location>
</feature>
<dbReference type="PROSITE" id="PS50060">
    <property type="entry name" value="MAM_2"/>
    <property type="match status" value="8"/>
</dbReference>
<feature type="region of interest" description="Disordered" evidence="1">
    <location>
        <begin position="389"/>
        <end position="410"/>
    </location>
</feature>
<dbReference type="PROSITE" id="PS00740">
    <property type="entry name" value="MAM_1"/>
    <property type="match status" value="1"/>
</dbReference>
<feature type="domain" description="MAM" evidence="2">
    <location>
        <begin position="58"/>
        <end position="97"/>
    </location>
</feature>